<accession>A0ABV2VJZ1</accession>
<reference evidence="1 2" key="1">
    <citation type="submission" date="2024-06" db="EMBL/GenBank/DDBJ databases">
        <title>The Natural Products Discovery Center: Release of the First 8490 Sequenced Strains for Exploring Actinobacteria Biosynthetic Diversity.</title>
        <authorList>
            <person name="Kalkreuter E."/>
            <person name="Kautsar S.A."/>
            <person name="Yang D."/>
            <person name="Bader C.D."/>
            <person name="Teijaro C.N."/>
            <person name="Fluegel L."/>
            <person name="Davis C.M."/>
            <person name="Simpson J.R."/>
            <person name="Lauterbach L."/>
            <person name="Steele A.D."/>
            <person name="Gui C."/>
            <person name="Meng S."/>
            <person name="Li G."/>
            <person name="Viehrig K."/>
            <person name="Ye F."/>
            <person name="Su P."/>
            <person name="Kiefer A.F."/>
            <person name="Nichols A."/>
            <person name="Cepeda A.J."/>
            <person name="Yan W."/>
            <person name="Fan B."/>
            <person name="Jiang Y."/>
            <person name="Adhikari A."/>
            <person name="Zheng C.-J."/>
            <person name="Schuster L."/>
            <person name="Cowan T.M."/>
            <person name="Smanski M.J."/>
            <person name="Chevrette M.G."/>
            <person name="De Carvalho L.P.S."/>
            <person name="Shen B."/>
        </authorList>
    </citation>
    <scope>NUCLEOTIDE SEQUENCE [LARGE SCALE GENOMIC DNA]</scope>
    <source>
        <strain evidence="1 2">NPDC006286</strain>
    </source>
</reference>
<proteinExistence type="predicted"/>
<protein>
    <submittedName>
        <fullName evidence="1">Uncharacterized protein</fullName>
    </submittedName>
</protein>
<name>A0ABV2VJZ1_9ACTN</name>
<dbReference type="EMBL" id="JBEXRX010000034">
    <property type="protein sequence ID" value="MEU0153120.1"/>
    <property type="molecule type" value="Genomic_DNA"/>
</dbReference>
<organism evidence="1 2">
    <name type="scientific">Micromonospora fulviviridis</name>
    <dbReference type="NCBI Taxonomy" id="47860"/>
    <lineage>
        <taxon>Bacteria</taxon>
        <taxon>Bacillati</taxon>
        <taxon>Actinomycetota</taxon>
        <taxon>Actinomycetes</taxon>
        <taxon>Micromonosporales</taxon>
        <taxon>Micromonosporaceae</taxon>
        <taxon>Micromonospora</taxon>
    </lineage>
</organism>
<comment type="caution">
    <text evidence="1">The sequence shown here is derived from an EMBL/GenBank/DDBJ whole genome shotgun (WGS) entry which is preliminary data.</text>
</comment>
<gene>
    <name evidence="1" type="ORF">ABZ071_14565</name>
</gene>
<dbReference type="Proteomes" id="UP001550348">
    <property type="component" value="Unassembled WGS sequence"/>
</dbReference>
<dbReference type="RefSeq" id="WP_355664967.1">
    <property type="nucleotide sequence ID" value="NZ_JBEXRX010000034.1"/>
</dbReference>
<keyword evidence="2" id="KW-1185">Reference proteome</keyword>
<evidence type="ECO:0000313" key="2">
    <source>
        <dbReference type="Proteomes" id="UP001550348"/>
    </source>
</evidence>
<sequence length="82" mass="8499">MPIGLSGLVGVAVLGLATGVERFWCKLIDLRTWCNLPGEVPASVSSSATACRWDRLCMGVACPAYPAAPRCGRSAGGEITFG</sequence>
<evidence type="ECO:0000313" key="1">
    <source>
        <dbReference type="EMBL" id="MEU0153120.1"/>
    </source>
</evidence>